<evidence type="ECO:0000313" key="2">
    <source>
        <dbReference type="EMBL" id="PNX60082.1"/>
    </source>
</evidence>
<dbReference type="EMBL" id="ASHM01081966">
    <property type="protein sequence ID" value="PNX60082.1"/>
    <property type="molecule type" value="Genomic_DNA"/>
</dbReference>
<feature type="region of interest" description="Disordered" evidence="1">
    <location>
        <begin position="37"/>
        <end position="58"/>
    </location>
</feature>
<name>A0A2K3K1F0_TRIPR</name>
<gene>
    <name evidence="2" type="ORF">L195_g051744</name>
</gene>
<dbReference type="AlphaFoldDB" id="A0A2K3K1F0"/>
<evidence type="ECO:0000256" key="1">
    <source>
        <dbReference type="SAM" id="MobiDB-lite"/>
    </source>
</evidence>
<sequence length="58" mass="6635">MKRRTYVGIQLPDEAGEVVVLEIFGCHIQYTETAEVKKKMEGKLDDESKKNSDDEGYI</sequence>
<organism evidence="2 3">
    <name type="scientific">Trifolium pratense</name>
    <name type="common">Red clover</name>
    <dbReference type="NCBI Taxonomy" id="57577"/>
    <lineage>
        <taxon>Eukaryota</taxon>
        <taxon>Viridiplantae</taxon>
        <taxon>Streptophyta</taxon>
        <taxon>Embryophyta</taxon>
        <taxon>Tracheophyta</taxon>
        <taxon>Spermatophyta</taxon>
        <taxon>Magnoliopsida</taxon>
        <taxon>eudicotyledons</taxon>
        <taxon>Gunneridae</taxon>
        <taxon>Pentapetalae</taxon>
        <taxon>rosids</taxon>
        <taxon>fabids</taxon>
        <taxon>Fabales</taxon>
        <taxon>Fabaceae</taxon>
        <taxon>Papilionoideae</taxon>
        <taxon>50 kb inversion clade</taxon>
        <taxon>NPAAA clade</taxon>
        <taxon>Hologalegina</taxon>
        <taxon>IRL clade</taxon>
        <taxon>Trifolieae</taxon>
        <taxon>Trifolium</taxon>
    </lineage>
</organism>
<accession>A0A2K3K1F0</accession>
<evidence type="ECO:0000313" key="3">
    <source>
        <dbReference type="Proteomes" id="UP000236291"/>
    </source>
</evidence>
<reference evidence="2 3" key="1">
    <citation type="journal article" date="2014" name="Am. J. Bot.">
        <title>Genome assembly and annotation for red clover (Trifolium pratense; Fabaceae).</title>
        <authorList>
            <person name="Istvanek J."/>
            <person name="Jaros M."/>
            <person name="Krenek A."/>
            <person name="Repkova J."/>
        </authorList>
    </citation>
    <scope>NUCLEOTIDE SEQUENCE [LARGE SCALE GENOMIC DNA]</scope>
    <source>
        <strain evidence="3">cv. Tatra</strain>
        <tissue evidence="2">Young leaves</tissue>
    </source>
</reference>
<reference evidence="2 3" key="2">
    <citation type="journal article" date="2017" name="Front. Plant Sci.">
        <title>Gene Classification and Mining of Molecular Markers Useful in Red Clover (Trifolium pratense) Breeding.</title>
        <authorList>
            <person name="Istvanek J."/>
            <person name="Dluhosova J."/>
            <person name="Dluhos P."/>
            <person name="Patkova L."/>
            <person name="Nedelnik J."/>
            <person name="Repkova J."/>
        </authorList>
    </citation>
    <scope>NUCLEOTIDE SEQUENCE [LARGE SCALE GENOMIC DNA]</scope>
    <source>
        <strain evidence="3">cv. Tatra</strain>
        <tissue evidence="2">Young leaves</tissue>
    </source>
</reference>
<dbReference type="Proteomes" id="UP000236291">
    <property type="component" value="Unassembled WGS sequence"/>
</dbReference>
<comment type="caution">
    <text evidence="2">The sequence shown here is derived from an EMBL/GenBank/DDBJ whole genome shotgun (WGS) entry which is preliminary data.</text>
</comment>
<proteinExistence type="predicted"/>
<protein>
    <submittedName>
        <fullName evidence="2">Uncharacterized protein</fullName>
    </submittedName>
</protein>